<reference evidence="1" key="1">
    <citation type="journal article" date="2009" name="Plant Physiol.">
        <title>Identification and analyses of candidate genes for rpp4-mediated resistance to Asian soybean rust in soybean.</title>
        <authorList>
            <person name="Meyer J.D."/>
            <person name="Silva D.C."/>
            <person name="Yang C."/>
            <person name="Pedley K.F."/>
            <person name="Zhang C."/>
            <person name="van de Mortel M."/>
            <person name="Hill J.H."/>
            <person name="Shoemaker R.C."/>
            <person name="Abdelnoor R.V."/>
            <person name="Whitham S.A."/>
            <person name="Graham M.A."/>
        </authorList>
    </citation>
    <scope>NUCLEOTIDE SEQUENCE</scope>
</reference>
<protein>
    <submittedName>
        <fullName evidence="1">Retrotransposon protein Tto1</fullName>
    </submittedName>
</protein>
<name>C0JJJ1_SOYBN</name>
<evidence type="ECO:0000313" key="1">
    <source>
        <dbReference type="EMBL" id="ACN78982.1"/>
    </source>
</evidence>
<proteinExistence type="predicted"/>
<dbReference type="AlphaFoldDB" id="C0JJJ1"/>
<dbReference type="EMBL" id="FJ225395">
    <property type="protein sequence ID" value="ACN78982.1"/>
    <property type="molecule type" value="Genomic_DNA"/>
</dbReference>
<accession>C0JJJ1</accession>
<organism evidence="1">
    <name type="scientific">Glycine max</name>
    <name type="common">Soybean</name>
    <name type="synonym">Glycine hispida</name>
    <dbReference type="NCBI Taxonomy" id="3847"/>
    <lineage>
        <taxon>Eukaryota</taxon>
        <taxon>Viridiplantae</taxon>
        <taxon>Streptophyta</taxon>
        <taxon>Embryophyta</taxon>
        <taxon>Tracheophyta</taxon>
        <taxon>Spermatophyta</taxon>
        <taxon>Magnoliopsida</taxon>
        <taxon>eudicotyledons</taxon>
        <taxon>Gunneridae</taxon>
        <taxon>Pentapetalae</taxon>
        <taxon>rosids</taxon>
        <taxon>fabids</taxon>
        <taxon>Fabales</taxon>
        <taxon>Fabaceae</taxon>
        <taxon>Papilionoideae</taxon>
        <taxon>50 kb inversion clade</taxon>
        <taxon>NPAAA clade</taxon>
        <taxon>indigoferoid/millettioid clade</taxon>
        <taxon>Phaseoleae</taxon>
        <taxon>Glycine</taxon>
        <taxon>Glycine subgen. Soja</taxon>
    </lineage>
</organism>
<sequence length="313" mass="36890">MYLTNRCPSFALDSKTPMKVWSEKPINYSNLRVFSALAFAHVKQDTYFLLYFILHFHLYFLLGSDEEKIVLILAGYLKKVVERFRMHQSKFVSTPLRHHTKLSITQAPNIEEERKKMDIVPYASRVGSIMYGMVCSRPNLAHAIHIVKRFRADSGQAHWEALNGLGPINRGHGIFMYVQLTIIRSVRSTKIVVRNLREGNTWYEGKRKKQSVTLGFLRKFLLEFKEDKTKICLLYQGYNLWIVYVQRLKRHNEDFVENAFQSKFKLRSQLKKMVERKMEKFLEIHKILEISLRPIKKNIEGLLASWKTTMSLL</sequence>